<evidence type="ECO:0000256" key="1">
    <source>
        <dbReference type="SAM" id="MobiDB-lite"/>
    </source>
</evidence>
<protein>
    <submittedName>
        <fullName evidence="2">Uncharacterized protein</fullName>
    </submittedName>
</protein>
<organism evidence="2 3">
    <name type="scientific">Daphnia galeata</name>
    <dbReference type="NCBI Taxonomy" id="27404"/>
    <lineage>
        <taxon>Eukaryota</taxon>
        <taxon>Metazoa</taxon>
        <taxon>Ecdysozoa</taxon>
        <taxon>Arthropoda</taxon>
        <taxon>Crustacea</taxon>
        <taxon>Branchiopoda</taxon>
        <taxon>Diplostraca</taxon>
        <taxon>Cladocera</taxon>
        <taxon>Anomopoda</taxon>
        <taxon>Daphniidae</taxon>
        <taxon>Daphnia</taxon>
    </lineage>
</organism>
<name>A0A8J2WD90_9CRUS</name>
<feature type="region of interest" description="Disordered" evidence="1">
    <location>
        <begin position="213"/>
        <end position="238"/>
    </location>
</feature>
<dbReference type="Proteomes" id="UP000789390">
    <property type="component" value="Unassembled WGS sequence"/>
</dbReference>
<dbReference type="AlphaFoldDB" id="A0A8J2WD90"/>
<keyword evidence="3" id="KW-1185">Reference proteome</keyword>
<evidence type="ECO:0000313" key="3">
    <source>
        <dbReference type="Proteomes" id="UP000789390"/>
    </source>
</evidence>
<dbReference type="OrthoDB" id="6400419at2759"/>
<dbReference type="EMBL" id="CAKKLH010000090">
    <property type="protein sequence ID" value="CAH0102730.1"/>
    <property type="molecule type" value="Genomic_DNA"/>
</dbReference>
<gene>
    <name evidence="2" type="ORF">DGAL_LOCUS5176</name>
</gene>
<evidence type="ECO:0000313" key="2">
    <source>
        <dbReference type="EMBL" id="CAH0102730.1"/>
    </source>
</evidence>
<proteinExistence type="predicted"/>
<sequence length="344" mass="39501">MTGAGNNRGNVVRPLHIALRFLVIWFLRVFISKKESRTLSDWLNKSVSPAELKGFSEKYAIEFEKKEFSLDPSQDLKNPPPTIRHKQQRTWLSVQLKVLDISGPLIYLHQLKKQGRPLDMEEVSENVKVALELTAAASYDSSCRRRRNILNHSQPSFRLLARGPQILFKQANGFITVWQAFARSYAEKSRPRREVGSSWPTWSSQIEGSFFRPEGAEQPEGTLPSFENDQSGGRGRRYVPSQNGLFVSTPHPLPITSCGGRLRFFQTNWGRLSSDTYWIMATISHGFRIDFISVPVQTDPPMVRMKKRNSFGLRRRSDEFFSALLVVPKKARAPSRLHSHQRYR</sequence>
<accession>A0A8J2WD90</accession>
<comment type="caution">
    <text evidence="2">The sequence shown here is derived from an EMBL/GenBank/DDBJ whole genome shotgun (WGS) entry which is preliminary data.</text>
</comment>
<reference evidence="2" key="1">
    <citation type="submission" date="2021-11" db="EMBL/GenBank/DDBJ databases">
        <authorList>
            <person name="Schell T."/>
        </authorList>
    </citation>
    <scope>NUCLEOTIDE SEQUENCE</scope>
    <source>
        <strain evidence="2">M5</strain>
    </source>
</reference>